<accession>A0ABU0AUF6</accession>
<dbReference type="PANTHER" id="PTHR30068:SF4">
    <property type="entry name" value="URONATE ISOMERASE"/>
    <property type="match status" value="1"/>
</dbReference>
<comment type="pathway">
    <text evidence="2 7">Carbohydrate metabolism; pentose and glucuronate interconversion.</text>
</comment>
<dbReference type="Pfam" id="PF02614">
    <property type="entry name" value="UxaC"/>
    <property type="match status" value="1"/>
</dbReference>
<comment type="caution">
    <text evidence="8">The sequence shown here is derived from an EMBL/GenBank/DDBJ whole genome shotgun (WGS) entry which is preliminary data.</text>
</comment>
<evidence type="ECO:0000313" key="8">
    <source>
        <dbReference type="EMBL" id="MDQ0274650.1"/>
    </source>
</evidence>
<dbReference type="InterPro" id="IPR032466">
    <property type="entry name" value="Metal_Hydrolase"/>
</dbReference>
<dbReference type="HAMAP" id="MF_00675">
    <property type="entry name" value="UxaC"/>
    <property type="match status" value="1"/>
</dbReference>
<dbReference type="SUPFAM" id="SSF51556">
    <property type="entry name" value="Metallo-dependent hydrolases"/>
    <property type="match status" value="1"/>
</dbReference>
<evidence type="ECO:0000256" key="5">
    <source>
        <dbReference type="ARBA" id="ARBA00020555"/>
    </source>
</evidence>
<evidence type="ECO:0000256" key="6">
    <source>
        <dbReference type="ARBA" id="ARBA00023235"/>
    </source>
</evidence>
<dbReference type="EC" id="5.3.1.12" evidence="4 7"/>
<dbReference type="Proteomes" id="UP001236559">
    <property type="component" value="Unassembled WGS sequence"/>
</dbReference>
<evidence type="ECO:0000256" key="7">
    <source>
        <dbReference type="HAMAP-Rule" id="MF_00675"/>
    </source>
</evidence>
<dbReference type="InterPro" id="IPR003766">
    <property type="entry name" value="Uronate_isomerase"/>
</dbReference>
<comment type="catalytic activity">
    <reaction evidence="1 7">
        <text>D-glucuronate = D-fructuronate</text>
        <dbReference type="Rhea" id="RHEA:13049"/>
        <dbReference type="ChEBI" id="CHEBI:58720"/>
        <dbReference type="ChEBI" id="CHEBI:59863"/>
        <dbReference type="EC" id="5.3.1.12"/>
    </reaction>
</comment>
<dbReference type="RefSeq" id="WP_307494974.1">
    <property type="nucleotide sequence ID" value="NZ_JAUSTN010000003.1"/>
</dbReference>
<dbReference type="EMBL" id="JAUSTN010000003">
    <property type="protein sequence ID" value="MDQ0274650.1"/>
    <property type="molecule type" value="Genomic_DNA"/>
</dbReference>
<protein>
    <recommendedName>
        <fullName evidence="5 7">Uronate isomerase</fullName>
        <ecNumber evidence="4 7">5.3.1.12</ecNumber>
    </recommendedName>
    <alternativeName>
        <fullName evidence="7">Glucuronate isomerase</fullName>
    </alternativeName>
    <alternativeName>
        <fullName evidence="7">Uronic isomerase</fullName>
    </alternativeName>
</protein>
<dbReference type="Gene3D" id="3.20.20.140">
    <property type="entry name" value="Metal-dependent hydrolases"/>
    <property type="match status" value="1"/>
</dbReference>
<sequence>MKFLDDNFMLRNEYGKKLYFDYAKDQPIFDFHCHLEAKEIYENKKFKNITQAWLGGDHYKWRVMRAYGIEEKRITGNASDYEKFEAWAKVVPNLIGNPLYHWTHLELKNFFGIEETLSPKTCKEIWEKCNELLQRDDFSPRALISKSNVWGVCTTNDPLDDLKYHKLLKESDFETKVIPAFRPDKALKIEDASFKNYIDELSKVSGLEIKDIDSLKSALLFRIQYFDQNGACASDHGLSRVPFARLNKEELNKVFQKALQGQKLTDMEIEAYMTELMLFLSEEYCKRNWTMELHIQAIRNNNEKMFEKLGPDTGYDAVHDEKIAEKISKLLSAMNDRGLPKTLLFSLNPKDLYSLSTIGGSFQGEKEGEMKVQIGTAWWFLDHKDGMINQMRTLASTSVFSKFVGMLTDSRSFLSYPRHEYFRRIMCNLVGEYVELGEYPWDEEFLGQMVKDISFKNSKDFIIK</sequence>
<dbReference type="GO" id="GO:0008880">
    <property type="term" value="F:glucuronate isomerase activity"/>
    <property type="evidence" value="ECO:0007669"/>
    <property type="project" value="UniProtKB-EC"/>
</dbReference>
<dbReference type="Gene3D" id="1.10.2020.10">
    <property type="entry name" value="uronate isomerase, domain 2, chain A"/>
    <property type="match status" value="1"/>
</dbReference>
<organism evidence="8 9">
    <name type="scientific">Peptoniphilus koenoeneniae</name>
    <dbReference type="NCBI Taxonomy" id="507751"/>
    <lineage>
        <taxon>Bacteria</taxon>
        <taxon>Bacillati</taxon>
        <taxon>Bacillota</taxon>
        <taxon>Tissierellia</taxon>
        <taxon>Tissierellales</taxon>
        <taxon>Peptoniphilaceae</taxon>
        <taxon>Peptoniphilus</taxon>
    </lineage>
</organism>
<proteinExistence type="inferred from homology"/>
<reference evidence="8 9" key="1">
    <citation type="submission" date="2023-07" db="EMBL/GenBank/DDBJ databases">
        <title>Genomic Encyclopedia of Type Strains, Phase IV (KMG-IV): sequencing the most valuable type-strain genomes for metagenomic binning, comparative biology and taxonomic classification.</title>
        <authorList>
            <person name="Goeker M."/>
        </authorList>
    </citation>
    <scope>NUCLEOTIDE SEQUENCE [LARGE SCALE GENOMIC DNA]</scope>
    <source>
        <strain evidence="8 9">DSM 22616</strain>
    </source>
</reference>
<keyword evidence="6 7" id="KW-0413">Isomerase</keyword>
<comment type="catalytic activity">
    <reaction evidence="7">
        <text>aldehydo-D-galacturonate = keto-D-tagaturonate</text>
        <dbReference type="Rhea" id="RHEA:27702"/>
        <dbReference type="ChEBI" id="CHEBI:12952"/>
        <dbReference type="ChEBI" id="CHEBI:17886"/>
    </reaction>
</comment>
<evidence type="ECO:0000256" key="3">
    <source>
        <dbReference type="ARBA" id="ARBA00008397"/>
    </source>
</evidence>
<dbReference type="NCBIfam" id="NF002794">
    <property type="entry name" value="PRK02925.1"/>
    <property type="match status" value="1"/>
</dbReference>
<gene>
    <name evidence="7" type="primary">uxaC</name>
    <name evidence="8" type="ORF">J2S72_000667</name>
</gene>
<evidence type="ECO:0000313" key="9">
    <source>
        <dbReference type="Proteomes" id="UP001236559"/>
    </source>
</evidence>
<comment type="similarity">
    <text evidence="3 7">Belongs to the metallo-dependent hydrolases superfamily. Uronate isomerase family.</text>
</comment>
<evidence type="ECO:0000256" key="4">
    <source>
        <dbReference type="ARBA" id="ARBA00012546"/>
    </source>
</evidence>
<dbReference type="PANTHER" id="PTHR30068">
    <property type="entry name" value="URONATE ISOMERASE"/>
    <property type="match status" value="1"/>
</dbReference>
<evidence type="ECO:0000256" key="1">
    <source>
        <dbReference type="ARBA" id="ARBA00001165"/>
    </source>
</evidence>
<keyword evidence="9" id="KW-1185">Reference proteome</keyword>
<name>A0ABU0AUF6_9FIRM</name>
<evidence type="ECO:0000256" key="2">
    <source>
        <dbReference type="ARBA" id="ARBA00004892"/>
    </source>
</evidence>